<evidence type="ECO:0008006" key="3">
    <source>
        <dbReference type="Google" id="ProtNLM"/>
    </source>
</evidence>
<organism evidence="1 2">
    <name type="scientific">Cordylochernes scorpioides</name>
    <dbReference type="NCBI Taxonomy" id="51811"/>
    <lineage>
        <taxon>Eukaryota</taxon>
        <taxon>Metazoa</taxon>
        <taxon>Ecdysozoa</taxon>
        <taxon>Arthropoda</taxon>
        <taxon>Chelicerata</taxon>
        <taxon>Arachnida</taxon>
        <taxon>Pseudoscorpiones</taxon>
        <taxon>Cheliferoidea</taxon>
        <taxon>Chernetidae</taxon>
        <taxon>Cordylochernes</taxon>
    </lineage>
</organism>
<dbReference type="InterPro" id="IPR052709">
    <property type="entry name" value="Transposase-MT_Hybrid"/>
</dbReference>
<protein>
    <recommendedName>
        <fullName evidence="3">Peptidase aspartic putative domain-containing protein</fullName>
    </recommendedName>
</protein>
<dbReference type="Proteomes" id="UP001235939">
    <property type="component" value="Chromosome 20"/>
</dbReference>
<keyword evidence="2" id="KW-1185">Reference proteome</keyword>
<name>A0ABY6LNT2_9ARAC</name>
<evidence type="ECO:0000313" key="2">
    <source>
        <dbReference type="Proteomes" id="UP001235939"/>
    </source>
</evidence>
<dbReference type="EMBL" id="CP092882">
    <property type="protein sequence ID" value="UYV81508.1"/>
    <property type="molecule type" value="Genomic_DNA"/>
</dbReference>
<dbReference type="PANTHER" id="PTHR46060:SF1">
    <property type="entry name" value="MARINER MOS1 TRANSPOSASE-LIKE PROTEIN"/>
    <property type="match status" value="1"/>
</dbReference>
<accession>A0ABY6LNT2</accession>
<reference evidence="1 2" key="1">
    <citation type="submission" date="2022-01" db="EMBL/GenBank/DDBJ databases">
        <title>A chromosomal length assembly of Cordylochernes scorpioides.</title>
        <authorList>
            <person name="Zeh D."/>
            <person name="Zeh J."/>
        </authorList>
    </citation>
    <scope>NUCLEOTIDE SEQUENCE [LARGE SCALE GENOMIC DNA]</scope>
    <source>
        <strain evidence="1">IN4F17</strain>
        <tissue evidence="1">Whole Body</tissue>
    </source>
</reference>
<proteinExistence type="predicted"/>
<sequence length="401" mass="46229">MDLGNRAQGLDLGPVLGVGGDIRQKEHNVYKVKVSRLNNEYTNDFKFLDQEVISGYISQVRDHAILNELKARGINLTDVYQGEERPIHMLIGSDLLSSILTGKLQILQSGVVATETKLGWTVMGPAIGNDMEDSHLIGNTIQLISLPVVNPHRNSLNPDGGRDRNGFRKRKKALVSKVQYDLEVIEEERRKTVVAGFVANKPKEIAWYMNKTKGKREVTLTQILIVIAWMIRFKPSKYKRDTIYQEELDGAEKSLVKITQSDSVSEEDPKMKHLHAFQDQERLWRMKTRIFVRNSLFQCRKKLLQEKYGKFTQIPEERLDYLIDLGVLDRLRFLPIKKMDQRTCIKFCLKNEIKCADAFRMLTVAYGEATLDRSNVYLWYKMFSEGREDVNDEERAGRPST</sequence>
<evidence type="ECO:0000313" key="1">
    <source>
        <dbReference type="EMBL" id="UYV81508.1"/>
    </source>
</evidence>
<dbReference type="Gene3D" id="1.10.10.1450">
    <property type="match status" value="1"/>
</dbReference>
<dbReference type="PANTHER" id="PTHR46060">
    <property type="entry name" value="MARINER MOS1 TRANSPOSASE-LIKE PROTEIN"/>
    <property type="match status" value="1"/>
</dbReference>
<gene>
    <name evidence="1" type="ORF">LAZ67_20001381</name>
</gene>